<protein>
    <submittedName>
        <fullName evidence="12">Transcription initiation factor TFIID subunit 5 isoform X1</fullName>
    </submittedName>
</protein>
<dbReference type="GeneID" id="101847206"/>
<feature type="repeat" description="WD" evidence="8">
    <location>
        <begin position="451"/>
        <end position="482"/>
    </location>
</feature>
<evidence type="ECO:0000256" key="4">
    <source>
        <dbReference type="ARBA" id="ARBA00022737"/>
    </source>
</evidence>
<keyword evidence="6" id="KW-0804">Transcription</keyword>
<dbReference type="SMART" id="SM00667">
    <property type="entry name" value="LisH"/>
    <property type="match status" value="1"/>
</dbReference>
<feature type="domain" description="TFIID subunit TAF5 NTD2" evidence="10">
    <location>
        <begin position="80"/>
        <end position="208"/>
    </location>
</feature>
<organism evidence="11 12">
    <name type="scientific">Aplysia californica</name>
    <name type="common">California sea hare</name>
    <dbReference type="NCBI Taxonomy" id="6500"/>
    <lineage>
        <taxon>Eukaryota</taxon>
        <taxon>Metazoa</taxon>
        <taxon>Spiralia</taxon>
        <taxon>Lophotrochozoa</taxon>
        <taxon>Mollusca</taxon>
        <taxon>Gastropoda</taxon>
        <taxon>Heterobranchia</taxon>
        <taxon>Euthyneura</taxon>
        <taxon>Tectipleura</taxon>
        <taxon>Aplysiida</taxon>
        <taxon>Aplysioidea</taxon>
        <taxon>Aplysiidae</taxon>
        <taxon>Aplysia</taxon>
    </lineage>
</organism>
<dbReference type="InterPro" id="IPR019775">
    <property type="entry name" value="WD40_repeat_CS"/>
</dbReference>
<dbReference type="Pfam" id="PF04494">
    <property type="entry name" value="TFIID_NTD2"/>
    <property type="match status" value="1"/>
</dbReference>
<dbReference type="SUPFAM" id="SSF160897">
    <property type="entry name" value="Taf5 N-terminal domain-like"/>
    <property type="match status" value="1"/>
</dbReference>
<dbReference type="Gene3D" id="1.25.40.500">
    <property type="entry name" value="TFIID subunit TAF5, NTD2 domain"/>
    <property type="match status" value="1"/>
</dbReference>
<comment type="similarity">
    <text evidence="2">Belongs to the WD repeat TAF5 family.</text>
</comment>
<dbReference type="Proteomes" id="UP000694888">
    <property type="component" value="Unplaced"/>
</dbReference>
<dbReference type="SMART" id="SM00320">
    <property type="entry name" value="WD40"/>
    <property type="match status" value="6"/>
</dbReference>
<comment type="subcellular location">
    <subcellularLocation>
        <location evidence="1">Nucleus</location>
    </subcellularLocation>
</comment>
<evidence type="ECO:0000256" key="7">
    <source>
        <dbReference type="ARBA" id="ARBA00023242"/>
    </source>
</evidence>
<keyword evidence="4" id="KW-0677">Repeat</keyword>
<dbReference type="InterPro" id="IPR037264">
    <property type="entry name" value="TFIID_NTD2_sf"/>
</dbReference>
<feature type="compositionally biased region" description="Basic and acidic residues" evidence="9">
    <location>
        <begin position="277"/>
        <end position="287"/>
    </location>
</feature>
<evidence type="ECO:0000256" key="6">
    <source>
        <dbReference type="ARBA" id="ARBA00023163"/>
    </source>
</evidence>
<feature type="region of interest" description="Disordered" evidence="9">
    <location>
        <begin position="256"/>
        <end position="309"/>
    </location>
</feature>
<feature type="repeat" description="WD" evidence="8">
    <location>
        <begin position="343"/>
        <end position="377"/>
    </location>
</feature>
<accession>A0ABM0JZ44</accession>
<feature type="repeat" description="WD" evidence="8">
    <location>
        <begin position="577"/>
        <end position="611"/>
    </location>
</feature>
<dbReference type="Pfam" id="PF00400">
    <property type="entry name" value="WD40"/>
    <property type="match status" value="6"/>
</dbReference>
<dbReference type="PROSITE" id="PS50896">
    <property type="entry name" value="LISH"/>
    <property type="match status" value="1"/>
</dbReference>
<dbReference type="CDD" id="cd00200">
    <property type="entry name" value="WD40"/>
    <property type="match status" value="1"/>
</dbReference>
<dbReference type="Gene3D" id="2.130.10.10">
    <property type="entry name" value="YVTN repeat-like/Quinoprotein amine dehydrogenase"/>
    <property type="match status" value="2"/>
</dbReference>
<keyword evidence="5" id="KW-0805">Transcription regulation</keyword>
<dbReference type="PROSITE" id="PS00678">
    <property type="entry name" value="WD_REPEATS_1"/>
    <property type="match status" value="3"/>
</dbReference>
<evidence type="ECO:0000256" key="5">
    <source>
        <dbReference type="ARBA" id="ARBA00023015"/>
    </source>
</evidence>
<dbReference type="PROSITE" id="PS50294">
    <property type="entry name" value="WD_REPEATS_REGION"/>
    <property type="match status" value="5"/>
</dbReference>
<dbReference type="InterPro" id="IPR001680">
    <property type="entry name" value="WD40_rpt"/>
</dbReference>
<evidence type="ECO:0000313" key="12">
    <source>
        <dbReference type="RefSeq" id="XP_005104946.1"/>
    </source>
</evidence>
<gene>
    <name evidence="12" type="primary">LOC101847206</name>
</gene>
<reference evidence="12" key="1">
    <citation type="submission" date="2025-08" db="UniProtKB">
        <authorList>
            <consortium name="RefSeq"/>
        </authorList>
    </citation>
    <scope>IDENTIFICATION</scope>
</reference>
<dbReference type="InterPro" id="IPR036322">
    <property type="entry name" value="WD40_repeat_dom_sf"/>
</dbReference>
<feature type="region of interest" description="Disordered" evidence="9">
    <location>
        <begin position="1"/>
        <end position="24"/>
    </location>
</feature>
<keyword evidence="3 8" id="KW-0853">WD repeat</keyword>
<dbReference type="PRINTS" id="PR00320">
    <property type="entry name" value="GPROTEINBRPT"/>
</dbReference>
<keyword evidence="11" id="KW-1185">Reference proteome</keyword>
<dbReference type="PROSITE" id="PS50082">
    <property type="entry name" value="WD_REPEATS_2"/>
    <property type="match status" value="6"/>
</dbReference>
<feature type="repeat" description="WD" evidence="8">
    <location>
        <begin position="535"/>
        <end position="576"/>
    </location>
</feature>
<dbReference type="InterPro" id="IPR007582">
    <property type="entry name" value="TFIID_NTD2"/>
</dbReference>
<evidence type="ECO:0000256" key="9">
    <source>
        <dbReference type="SAM" id="MobiDB-lite"/>
    </source>
</evidence>
<name>A0ABM0JZ44_APLCA</name>
<evidence type="ECO:0000313" key="11">
    <source>
        <dbReference type="Proteomes" id="UP000694888"/>
    </source>
</evidence>
<evidence type="ECO:0000259" key="10">
    <source>
        <dbReference type="Pfam" id="PF04494"/>
    </source>
</evidence>
<feature type="repeat" description="WD" evidence="8">
    <location>
        <begin position="493"/>
        <end position="534"/>
    </location>
</feature>
<dbReference type="InterPro" id="IPR006594">
    <property type="entry name" value="LisH"/>
</dbReference>
<feature type="repeat" description="WD" evidence="8">
    <location>
        <begin position="409"/>
        <end position="442"/>
    </location>
</feature>
<dbReference type="PANTHER" id="PTHR19879:SF1">
    <property type="entry name" value="CANNONBALL-RELATED"/>
    <property type="match status" value="1"/>
</dbReference>
<keyword evidence="7" id="KW-0539">Nucleus</keyword>
<evidence type="ECO:0000256" key="2">
    <source>
        <dbReference type="ARBA" id="ARBA00009435"/>
    </source>
</evidence>
<evidence type="ECO:0000256" key="1">
    <source>
        <dbReference type="ARBA" id="ARBA00004123"/>
    </source>
</evidence>
<dbReference type="InterPro" id="IPR015943">
    <property type="entry name" value="WD40/YVTN_repeat-like_dom_sf"/>
</dbReference>
<dbReference type="SUPFAM" id="SSF50978">
    <property type="entry name" value="WD40 repeat-like"/>
    <property type="match status" value="1"/>
</dbReference>
<evidence type="ECO:0000256" key="3">
    <source>
        <dbReference type="ARBA" id="ARBA00022574"/>
    </source>
</evidence>
<dbReference type="PANTHER" id="PTHR19879">
    <property type="entry name" value="TRANSCRIPTION INITIATION FACTOR TFIID"/>
    <property type="match status" value="1"/>
</dbReference>
<sequence>MAAKTAAAVEKKEPTDSADTSVQSDKQTLLAVLQFLKKHNLKDTEDLLKQEAKVSDDDLKTEEDKKSEVSQALAVYKSDDDPSLYEDLYRNLKNFIDSCLDVHKVELSTILYPVFVHMYLELVYNGHEWNAWEFYSKFWQDQEEHRHPDLAILSSVRKRDHMDKNPMLSSFRSSAFILRMSRDSYTHLKRHLQEKRLSPLLTIIQDHLFIDVFDGVPRTQQQIQATGGALLGEVDKDANKAKVYYGLLKEPELNIPLEEEEEGQEGEEKPKKKKSKKDPLLMKKSKNDPNAPQPTRIPLPELKDQDKVEKTRAFREAMRRAKLDHSHMPSVCFYTFLNVYQGVTSVDISDDSSLLAAGFADGPIKVWTLTPGKLRAMKSPDDLEMIDKEADDVMERIFDDRTASDNKVLTGHSGAVYATSIGPHREHLLSCSEDGTIRLWSLHIWSNLVCYKGHNFPVWDVCFSPHGYYFASVGHDRTARVWATDHYQPLRIFAGHLADVDCCQFHPNSNYVATGSSDKTVRLWDMLTGSCVRIMAGHQGTVHCLKFSPDGRYLAAGGADCLVMLWDLSTGTAVAQMRGHTLTVYALCFSRDGTILASGGLDNSLKVWDIQKVLAEQDTEADTTVPSNISVNDSPSLLLATFSTKHTTVLGLHFTRRNLLLGCGPYSPPPAPVTPS</sequence>
<dbReference type="InterPro" id="IPR020472">
    <property type="entry name" value="WD40_PAC1"/>
</dbReference>
<dbReference type="CDD" id="cd08044">
    <property type="entry name" value="TAF5_NTD2"/>
    <property type="match status" value="1"/>
</dbReference>
<proteinExistence type="inferred from homology"/>
<dbReference type="RefSeq" id="XP_005104946.1">
    <property type="nucleotide sequence ID" value="XM_005104889.3"/>
</dbReference>
<evidence type="ECO:0000256" key="8">
    <source>
        <dbReference type="PROSITE-ProRule" id="PRU00221"/>
    </source>
</evidence>